<feature type="transmembrane region" description="Helical" evidence="8">
    <location>
        <begin position="248"/>
        <end position="271"/>
    </location>
</feature>
<keyword evidence="5 8" id="KW-0812">Transmembrane</keyword>
<comment type="subcellular location">
    <subcellularLocation>
        <location evidence="1">Cell inner membrane</location>
        <topology evidence="1">Multi-pass membrane protein</topology>
    </subcellularLocation>
</comment>
<keyword evidence="4" id="KW-0997">Cell inner membrane</keyword>
<dbReference type="PANTHER" id="PTHR30413:SF8">
    <property type="entry name" value="TRANSPORT PERMEASE PROTEIN"/>
    <property type="match status" value="1"/>
</dbReference>
<keyword evidence="11" id="KW-1185">Reference proteome</keyword>
<feature type="transmembrane region" description="Helical" evidence="8">
    <location>
        <begin position="162"/>
        <end position="184"/>
    </location>
</feature>
<feature type="transmembrane region" description="Helical" evidence="8">
    <location>
        <begin position="196"/>
        <end position="215"/>
    </location>
</feature>
<dbReference type="RefSeq" id="WP_109939315.1">
    <property type="nucleotide sequence ID" value="NZ_CP176366.1"/>
</dbReference>
<evidence type="ECO:0000256" key="6">
    <source>
        <dbReference type="ARBA" id="ARBA00022989"/>
    </source>
</evidence>
<dbReference type="GO" id="GO:0015920">
    <property type="term" value="P:lipopolysaccharide transport"/>
    <property type="evidence" value="ECO:0007669"/>
    <property type="project" value="TreeGrafter"/>
</dbReference>
<feature type="transmembrane region" description="Helical" evidence="8">
    <location>
        <begin position="84"/>
        <end position="103"/>
    </location>
</feature>
<feature type="transmembrane region" description="Helical" evidence="8">
    <location>
        <begin position="52"/>
        <end position="72"/>
    </location>
</feature>
<dbReference type="Proteomes" id="UP000245934">
    <property type="component" value="Unassembled WGS sequence"/>
</dbReference>
<feature type="domain" description="ABC transmembrane type-2" evidence="9">
    <location>
        <begin position="49"/>
        <end position="274"/>
    </location>
</feature>
<reference evidence="10 11" key="1">
    <citation type="submission" date="2018-05" db="EMBL/GenBank/DDBJ databases">
        <title>Draft genome of Methanospirillum stamsii Pt1.</title>
        <authorList>
            <person name="Dueholm M.S."/>
            <person name="Nielsen P.H."/>
            <person name="Bakmann L.F."/>
            <person name="Otzen D.E."/>
        </authorList>
    </citation>
    <scope>NUCLEOTIDE SEQUENCE [LARGE SCALE GENOMIC DNA]</scope>
    <source>
        <strain evidence="10 11">Pt1</strain>
    </source>
</reference>
<evidence type="ECO:0000256" key="8">
    <source>
        <dbReference type="SAM" id="Phobius"/>
    </source>
</evidence>
<dbReference type="OrthoDB" id="74139at2157"/>
<dbReference type="PROSITE" id="PS51012">
    <property type="entry name" value="ABC_TM2"/>
    <property type="match status" value="1"/>
</dbReference>
<evidence type="ECO:0000313" key="11">
    <source>
        <dbReference type="Proteomes" id="UP000245934"/>
    </source>
</evidence>
<dbReference type="Pfam" id="PF01061">
    <property type="entry name" value="ABC2_membrane"/>
    <property type="match status" value="1"/>
</dbReference>
<accession>A0A2V2NBR1</accession>
<comment type="caution">
    <text evidence="10">The sequence shown here is derived from an EMBL/GenBank/DDBJ whole genome shotgun (WGS) entry which is preliminary data.</text>
</comment>
<name>A0A2V2NBR1_9EURY</name>
<dbReference type="GeneID" id="97609273"/>
<dbReference type="GO" id="GO:0140359">
    <property type="term" value="F:ABC-type transporter activity"/>
    <property type="evidence" value="ECO:0007669"/>
    <property type="project" value="InterPro"/>
</dbReference>
<dbReference type="EMBL" id="QGMZ01000004">
    <property type="protein sequence ID" value="PWR76180.1"/>
    <property type="molecule type" value="Genomic_DNA"/>
</dbReference>
<proteinExistence type="predicted"/>
<keyword evidence="7 8" id="KW-0472">Membrane</keyword>
<evidence type="ECO:0000259" key="9">
    <source>
        <dbReference type="PROSITE" id="PS51012"/>
    </source>
</evidence>
<keyword evidence="2" id="KW-0813">Transport</keyword>
<evidence type="ECO:0000313" key="10">
    <source>
        <dbReference type="EMBL" id="PWR76180.1"/>
    </source>
</evidence>
<evidence type="ECO:0000256" key="4">
    <source>
        <dbReference type="ARBA" id="ARBA00022519"/>
    </source>
</evidence>
<organism evidence="10 11">
    <name type="scientific">Methanospirillum stamsii</name>
    <dbReference type="NCBI Taxonomy" id="1277351"/>
    <lineage>
        <taxon>Archaea</taxon>
        <taxon>Methanobacteriati</taxon>
        <taxon>Methanobacteriota</taxon>
        <taxon>Stenosarchaea group</taxon>
        <taxon>Methanomicrobia</taxon>
        <taxon>Methanomicrobiales</taxon>
        <taxon>Methanospirillaceae</taxon>
        <taxon>Methanospirillum</taxon>
    </lineage>
</organism>
<gene>
    <name evidence="10" type="ORF">DLD82_01420</name>
</gene>
<evidence type="ECO:0000256" key="5">
    <source>
        <dbReference type="ARBA" id="ARBA00022692"/>
    </source>
</evidence>
<keyword evidence="6 8" id="KW-1133">Transmembrane helix</keyword>
<evidence type="ECO:0000256" key="7">
    <source>
        <dbReference type="ARBA" id="ARBA00023136"/>
    </source>
</evidence>
<dbReference type="InterPro" id="IPR047817">
    <property type="entry name" value="ABC2_TM_bact-type"/>
</dbReference>
<protein>
    <submittedName>
        <fullName evidence="10">ABC transporter permease</fullName>
    </submittedName>
</protein>
<dbReference type="AlphaFoldDB" id="A0A2V2NBR1"/>
<keyword evidence="3" id="KW-1003">Cell membrane</keyword>
<evidence type="ECO:0000256" key="1">
    <source>
        <dbReference type="ARBA" id="ARBA00004429"/>
    </source>
</evidence>
<evidence type="ECO:0000256" key="3">
    <source>
        <dbReference type="ARBA" id="ARBA00022475"/>
    </source>
</evidence>
<dbReference type="GO" id="GO:0005886">
    <property type="term" value="C:plasma membrane"/>
    <property type="evidence" value="ECO:0007669"/>
    <property type="project" value="UniProtKB-SubCell"/>
</dbReference>
<feature type="transmembrane region" description="Helical" evidence="8">
    <location>
        <begin position="123"/>
        <end position="150"/>
    </location>
</feature>
<dbReference type="InterPro" id="IPR013525">
    <property type="entry name" value="ABC2_TM"/>
</dbReference>
<dbReference type="PANTHER" id="PTHR30413">
    <property type="entry name" value="INNER MEMBRANE TRANSPORT PERMEASE"/>
    <property type="match status" value="1"/>
</dbReference>
<feature type="transmembrane region" description="Helical" evidence="8">
    <location>
        <begin position="222"/>
        <end position="242"/>
    </location>
</feature>
<evidence type="ECO:0000256" key="2">
    <source>
        <dbReference type="ARBA" id="ARBA00022448"/>
    </source>
</evidence>
<sequence length="282" mass="32139">MKEETEWTMEIHSRSGWFNIDLAELWRYRDLIVLFVRREFVAVYKQTILGPAWFLLPPLFTAIVFAIIFGSIARIPTDGQPPVLFYLAGIIAWTYFSNCMTATSNTFIANSGIFGKVYFPRLVIPVSIVIVNIFSFLIQFGLFLIIYLYYLISGAPISPNIWLCLVPFLLIQMAALGLGMGILVSSLTTRYRDLTFALGCGIQLWMYATPIVYPLSQVPHQWIWLISLNPMTAVVESFRFAFLGSGMIQSWQIVLSLIITAFILFLGILFFSKVERSFMDTV</sequence>